<sequence>MKRIYVRKIFPYNPTFNGRFSKYEGYHLIGLQERMVGINSTINVSLSEKISNPIYYSPLRRAEETALFLKNALGLQIEQVEFIKEIKFSLKNLLTEDEYNLYGSKLVRERFAKSFIKDELTEKRSDIRERINKLIEFLRILPEGKYLLISHSFFMKVLQSYIKEKNLFENPQILNKHFNFNKKTFKNGKGFEFNVE</sequence>
<dbReference type="SUPFAM" id="SSF53254">
    <property type="entry name" value="Phosphoglycerate mutase-like"/>
    <property type="match status" value="1"/>
</dbReference>
<dbReference type="AlphaFoldDB" id="A0A0G0HFM0"/>
<dbReference type="Proteomes" id="UP000034591">
    <property type="component" value="Unassembled WGS sequence"/>
</dbReference>
<dbReference type="Gene3D" id="3.40.50.1240">
    <property type="entry name" value="Phosphoglycerate mutase-like"/>
    <property type="match status" value="1"/>
</dbReference>
<evidence type="ECO:0008006" key="3">
    <source>
        <dbReference type="Google" id="ProtNLM"/>
    </source>
</evidence>
<proteinExistence type="predicted"/>
<evidence type="ECO:0000313" key="1">
    <source>
        <dbReference type="EMBL" id="KKQ37330.1"/>
    </source>
</evidence>
<organism evidence="1 2">
    <name type="scientific">Candidatus Woesebacteria bacterium GW2011_GWA1_37_7</name>
    <dbReference type="NCBI Taxonomy" id="1618545"/>
    <lineage>
        <taxon>Bacteria</taxon>
        <taxon>Candidatus Woeseibacteriota</taxon>
    </lineage>
</organism>
<dbReference type="STRING" id="1618545.US53_C0021G0011"/>
<dbReference type="EMBL" id="LBTI01000021">
    <property type="protein sequence ID" value="KKQ37330.1"/>
    <property type="molecule type" value="Genomic_DNA"/>
</dbReference>
<accession>A0A0G0HFM0</accession>
<evidence type="ECO:0000313" key="2">
    <source>
        <dbReference type="Proteomes" id="UP000034591"/>
    </source>
</evidence>
<comment type="caution">
    <text evidence="1">The sequence shown here is derived from an EMBL/GenBank/DDBJ whole genome shotgun (WGS) entry which is preliminary data.</text>
</comment>
<dbReference type="InterPro" id="IPR029033">
    <property type="entry name" value="His_PPase_superfam"/>
</dbReference>
<dbReference type="Pfam" id="PF00300">
    <property type="entry name" value="His_Phos_1"/>
    <property type="match status" value="1"/>
</dbReference>
<name>A0A0G0HFM0_9BACT</name>
<reference evidence="1 2" key="1">
    <citation type="journal article" date="2015" name="Nature">
        <title>rRNA introns, odd ribosomes, and small enigmatic genomes across a large radiation of phyla.</title>
        <authorList>
            <person name="Brown C.T."/>
            <person name="Hug L.A."/>
            <person name="Thomas B.C."/>
            <person name="Sharon I."/>
            <person name="Castelle C.J."/>
            <person name="Singh A."/>
            <person name="Wilkins M.J."/>
            <person name="Williams K.H."/>
            <person name="Banfield J.F."/>
        </authorList>
    </citation>
    <scope>NUCLEOTIDE SEQUENCE [LARGE SCALE GENOMIC DNA]</scope>
</reference>
<dbReference type="InterPro" id="IPR013078">
    <property type="entry name" value="His_Pase_superF_clade-1"/>
</dbReference>
<protein>
    <recommendedName>
        <fullName evidence="3">Phosphoglycerate mutase</fullName>
    </recommendedName>
</protein>
<gene>
    <name evidence="1" type="ORF">US53_C0021G0011</name>
</gene>